<dbReference type="Gene3D" id="3.60.21.10">
    <property type="match status" value="1"/>
</dbReference>
<organism evidence="3 4">
    <name type="scientific">Tardiphaga robiniae</name>
    <dbReference type="NCBI Taxonomy" id="943830"/>
    <lineage>
        <taxon>Bacteria</taxon>
        <taxon>Pseudomonadati</taxon>
        <taxon>Pseudomonadota</taxon>
        <taxon>Alphaproteobacteria</taxon>
        <taxon>Hyphomicrobiales</taxon>
        <taxon>Nitrobacteraceae</taxon>
        <taxon>Tardiphaga</taxon>
    </lineage>
</organism>
<proteinExistence type="predicted"/>
<dbReference type="Pfam" id="PF00353">
    <property type="entry name" value="HemolysinCabind"/>
    <property type="match status" value="10"/>
</dbReference>
<dbReference type="InterPro" id="IPR038081">
    <property type="entry name" value="CalX-like_sf"/>
</dbReference>
<dbReference type="Gene3D" id="3.60.10.10">
    <property type="entry name" value="Endonuclease/exonuclease/phosphatase"/>
    <property type="match status" value="1"/>
</dbReference>
<evidence type="ECO:0000256" key="1">
    <source>
        <dbReference type="SAM" id="MobiDB-lite"/>
    </source>
</evidence>
<dbReference type="SUPFAM" id="SSF56300">
    <property type="entry name" value="Metallo-dependent phosphatases"/>
    <property type="match status" value="1"/>
</dbReference>
<dbReference type="EMBL" id="LVYV01000053">
    <property type="protein sequence ID" value="KZD21315.1"/>
    <property type="molecule type" value="Genomic_DNA"/>
</dbReference>
<dbReference type="SUPFAM" id="SSF51120">
    <property type="entry name" value="beta-Roll"/>
    <property type="match status" value="6"/>
</dbReference>
<feature type="compositionally biased region" description="Acidic residues" evidence="1">
    <location>
        <begin position="1674"/>
        <end position="1683"/>
    </location>
</feature>
<dbReference type="STRING" id="943830.A4A58_15870"/>
<dbReference type="GO" id="GO:0005509">
    <property type="term" value="F:calcium ion binding"/>
    <property type="evidence" value="ECO:0007669"/>
    <property type="project" value="InterPro"/>
</dbReference>
<dbReference type="Pfam" id="PF02872">
    <property type="entry name" value="5_nucleotid_C"/>
    <property type="match status" value="1"/>
</dbReference>
<dbReference type="InterPro" id="IPR029052">
    <property type="entry name" value="Metallo-depent_PP-like"/>
</dbReference>
<protein>
    <submittedName>
        <fullName evidence="3">Fused nuclease/metallophosphatase/5'-nucleotidase/calcium-binding protein</fullName>
    </submittedName>
</protein>
<evidence type="ECO:0000259" key="2">
    <source>
        <dbReference type="Pfam" id="PF02872"/>
    </source>
</evidence>
<dbReference type="Gene3D" id="2.60.40.2030">
    <property type="match status" value="1"/>
</dbReference>
<dbReference type="InterPro" id="IPR036691">
    <property type="entry name" value="Endo/exonu/phosph_ase_sf"/>
</dbReference>
<dbReference type="InterPro" id="IPR006179">
    <property type="entry name" value="5_nucleotidase/apyrase"/>
</dbReference>
<dbReference type="NCBIfam" id="NF033681">
    <property type="entry name" value="ExeM_NucH_DNase"/>
    <property type="match status" value="1"/>
</dbReference>
<dbReference type="RefSeq" id="WP_068737496.1">
    <property type="nucleotide sequence ID" value="NZ_LVYV01000053.1"/>
</dbReference>
<keyword evidence="4" id="KW-1185">Reference proteome</keyword>
<comment type="caution">
    <text evidence="3">The sequence shown here is derived from an EMBL/GenBank/DDBJ whole genome shotgun (WGS) entry which is preliminary data.</text>
</comment>
<dbReference type="PRINTS" id="PR01607">
    <property type="entry name" value="APYRASEFAMLY"/>
</dbReference>
<dbReference type="SUPFAM" id="SSF56219">
    <property type="entry name" value="DNase I-like"/>
    <property type="match status" value="1"/>
</dbReference>
<dbReference type="PRINTS" id="PR00313">
    <property type="entry name" value="CABNDNGRPT"/>
</dbReference>
<dbReference type="InterPro" id="IPR036907">
    <property type="entry name" value="5'-Nucleotdase_C_sf"/>
</dbReference>
<dbReference type="PANTHER" id="PTHR42834">
    <property type="entry name" value="ENDONUCLEASE/EXONUCLEASE/PHOSPHATASE FAMILY PROTEIN (AFU_ORTHOLOGUE AFUA_3G09210)"/>
    <property type="match status" value="1"/>
</dbReference>
<feature type="region of interest" description="Disordered" evidence="1">
    <location>
        <begin position="1653"/>
        <end position="1755"/>
    </location>
</feature>
<dbReference type="Gene3D" id="3.90.780.10">
    <property type="entry name" value="5'-Nucleotidase, C-terminal domain"/>
    <property type="match status" value="1"/>
</dbReference>
<dbReference type="Gene3D" id="2.150.10.10">
    <property type="entry name" value="Serralysin-like metalloprotease, C-terminal"/>
    <property type="match status" value="8"/>
</dbReference>
<dbReference type="CDD" id="cd04486">
    <property type="entry name" value="YhcR_OBF_like"/>
    <property type="match status" value="1"/>
</dbReference>
<evidence type="ECO:0000313" key="3">
    <source>
        <dbReference type="EMBL" id="KZD21315.1"/>
    </source>
</evidence>
<evidence type="ECO:0000313" key="4">
    <source>
        <dbReference type="Proteomes" id="UP000076574"/>
    </source>
</evidence>
<dbReference type="InterPro" id="IPR008334">
    <property type="entry name" value="5'-Nucleotdase_C"/>
</dbReference>
<accession>A0A163XSS4</accession>
<feature type="domain" description="5'-Nucleotidase C-terminal" evidence="2">
    <location>
        <begin position="1371"/>
        <end position="1556"/>
    </location>
</feature>
<dbReference type="InterPro" id="IPR018511">
    <property type="entry name" value="Hemolysin-typ_Ca-bd_CS"/>
</dbReference>
<reference evidence="3 4" key="1">
    <citation type="submission" date="2016-03" db="EMBL/GenBank/DDBJ databases">
        <title>Microsymbionts genomes from the relict species Vavilovia formosa (Stev.) Fed.</title>
        <authorList>
            <person name="Kopat V."/>
            <person name="Chirak E."/>
            <person name="Kimeklis A."/>
            <person name="Andronov E."/>
        </authorList>
    </citation>
    <scope>NUCLEOTIDE SEQUENCE [LARGE SCALE GENOMIC DNA]</scope>
    <source>
        <strain evidence="3 4">Vaf07</strain>
    </source>
</reference>
<name>A0A163XSS4_9BRAD</name>
<dbReference type="GO" id="GO:0009166">
    <property type="term" value="P:nucleotide catabolic process"/>
    <property type="evidence" value="ECO:0007669"/>
    <property type="project" value="InterPro"/>
</dbReference>
<dbReference type="InterPro" id="IPR047971">
    <property type="entry name" value="ExeM-like"/>
</dbReference>
<dbReference type="SUPFAM" id="SSF141072">
    <property type="entry name" value="CalX-like"/>
    <property type="match status" value="1"/>
</dbReference>
<dbReference type="SUPFAM" id="SSF55816">
    <property type="entry name" value="5'-nucleotidase (syn. UDP-sugar hydrolase), C-terminal domain"/>
    <property type="match status" value="1"/>
</dbReference>
<dbReference type="Proteomes" id="UP000076574">
    <property type="component" value="Unassembled WGS sequence"/>
</dbReference>
<gene>
    <name evidence="3" type="ORF">A4A58_15870</name>
</gene>
<dbReference type="GO" id="GO:0016787">
    <property type="term" value="F:hydrolase activity"/>
    <property type="evidence" value="ECO:0007669"/>
    <property type="project" value="InterPro"/>
</dbReference>
<dbReference type="PROSITE" id="PS00330">
    <property type="entry name" value="HEMOLYSIN_CALCIUM"/>
    <property type="match status" value="11"/>
</dbReference>
<dbReference type="InterPro" id="IPR011049">
    <property type="entry name" value="Serralysin-like_metalloprot_C"/>
</dbReference>
<dbReference type="OrthoDB" id="9803927at2"/>
<sequence>MSTTYHALAVSDLVQDWSNAGAISADDNWSSVPSIVGYLGDINAGSPTGTDPRTLTGAGLGAVDVIANQTAPNSVTNGGVAEFAIANPTIALNGSGTADAPSLVLYLDASGRDNVRLTFNARDLDGSVDDATQPIAVQYRIGSTGSWTNVTGGYAADVTTANAATQVTPFNLLLPSEVNGHADLQVRILTANAGGNDEWVGIDDIRVTSNASTPVVGQTVGFSAGTVSVSHDEGNSGSTVYQFTVERSGGTDGDVSFSGTIASAQTDASDFVGSVPSSFSGVIPAGQGSATVTVMVAGDTTSEPNENFTLTLQSASNSAAVATTIGTAQATGTIVNDDVAITKISAIQGTGATSGMVGQTVTVEAIVVGDFQNGDGDNSRNLNGFYVQEEVTDSDGNVLTSEAIFVFGGNGDVAVGDRVRVTGSISEYFGLTELTATNISVVEAGAVADIGTMATVIDLPGAGTTLSQDGDYQPNLEAYEGMLVTLPETLVITEQFNLDRFNEIKLVAGDRPAQFTQENAPDAAAYQVYLAELGSRTITYDDGLNAQNAAISNLDGFGPTYNTATAPRMGDTITGLTGVLDYQWAGNAASGATWRVRSVENGTNTFDDGAAPRTAAPDDVGGTLQVASFNVLNFFKTLDDGASTAIGQEPRGANDSVEFSRQTGKLVDTILAMNVDVLALTELENDFLPGSSGNAIEYLVGQLNAAAGPGTYAWVNPGQQFVGGDAIAVGFIYKTADVKIADGTTVAILNDADLPGLGLSGLLSQSTIGHIFDGANTSRNALAVTFEQIATGETFTAIANHLKSKSGTGTGLDADQSDGQGNWQNQRELAATALTAWANSDPTGSGDSDVLMLGDFNSYAKEQATGIIENAGYENLHGRENDAYSYVFDGQTGTLDYAFANDSLSSQVTGVTTWHINADEADALDYNTDFSRDPAIFDADTNVRVSDHDPVIVGLDLNQNQTPSTYRLQILHASDFEAGLDAVDRAGNFAAIVDYLEETQANSITLSSGDNFIPSPFFSAGSDASLKEVYETALETYYGLASGTLNITPGFGSADISMLNIIGVQASAIGNHEFDAGTNPLAAIIRQTAGFPGAQFPLLSANLDFSGDPNLAGLYTNLIQNADNYSGFPPAAGIGKKIAPATIIEEGGEKIGVVGATTQIVESISSTGGVEVIGDDVDDMAALAAILQPTIDSLIAQGINKIILVSHLQQIAFEQALAPLLHGVDIIISGGSNTLLADAQDTLRPGDTADGTYPIVTHNADGNTTLIVNTDGEYSYVGRLVVDFDANGNVTAGSVDPNVSGAYATTDEEVADLYDDVIDVDGDGDIDAADANPFAEGSKGDLVNDIAQGVGNVIDAQDGNLFGSTNVYLEGRRGEVRTEETNLGDLTADANLWYAQKADATVMVSIKNGGGVRDSIGSVSAVGGVAQENPPSANPGVGKEEGDISQLDIANSLRFNNALSMVTVTATQLLTVLEHAVAATANGATPGQFAQVGGIAYSFDKDSPAGNRIQSAALIDENGNPVLVLVENGELVVNADMAIRVVTLSFLLTGGDGYPFASFIAANPGFANVVNLSPSLVPDAGQVANFAAEGTEQDAFAEYLAAHYSETAYDVLDTDRAHDTRIQNLDYRSDTVLSVQPIVLVGDDDDNILTGALGNDTISGGEGDDTLTGLGGDDNLDGGEGDDTLLGGAGNDTLAGGEGDDALSGDAGNDVLAGGEGDDTLSGGNGDDTLDGGEGYDTLEGDGGNDRLVAGEGDIAYGGEGDDVIEVSTDDYAPALIDGGNGNDTLKLVGSATGGIDTSNIVVNVENLVVSEGTWSVAASDYSSVTVKGAATLTSNVVVDNSDLLSVEAGGRLIAGTAITWSGGGAAVVNNAGLIEGSSRVLNTTIGATGSLVFNNETGGTVRGALSPQQAGHADATLTINNAGVMEAGGRVLDFRSFDGADASAVINNLAGGIIRQYGSDTDVIRPGNDGVVNNWGTITTDPGFVGGGDLIDFQSDTGGKVNNYAGGWMEGSRHVVTGDNAVTVVNAGTMIGRNGSAVNIDNGGSEAEKVFITNHGTMEGRSAELADSDGDAIDVDGLVQVLNYGRIAGLGAEGYHDGEPNVSEGIAIGGGTVVNSATGEIYGYGRAIQVDNSGNGNALGVSTIVNDGLIQGDGHGPEGVSAGDAARFDLRGNEAINLVGDYEDFVGNNSTGRIIGGVSMGGARDTLNNSGSIIATGGSAIDMGAGNDQVNLYVGATVSGKILLGAGDDVALSTSAGGFVIDGGDGSDTMAMDYAYGGNDILSGGNGNDYIYAGAGDDQIDGGADDDTLYGNDGNDLIKGGAGNDDIVGGIGADTIHGDGGNDSIDGGEGLDTAHYTGTFNNHGYALNADGSIKVTDLRNGMPDGIDTLRNVERLSFADGVWAVVAGTDGDDAITGSAGNDLVFGGSGNDTFVGTGGLDTYDGGDGTDTIDYSQITFKVTVDLASGLAYYPGYLAGADHFSNIENAVGTGYDDLLIGTSGANTLIGGAGNDVLNGGDGDDILRGGAGNDTIDGGAGYDVLDLSDATGALTVNYAAGTVTGAGIGTDHFTNIETILFGAGNDQITGGNGDDTFDGGAGNDTINGGAGDDALSGGVGDDAIDGGSGDDVVSGGIGNDTLKAGSGDDSVDGGDGNDIIDAGSGDDIIVAGAGADKVNAGSGNDIINGGIGDDALTGGSGSDVFVFAAGFGKDMITDFVASGASKDFIQFSSDLFSDYADVMSHTAQVGSSIVVTLDENHAVTLANTSLASLTADDFRFV</sequence>
<dbReference type="InterPro" id="IPR001343">
    <property type="entry name" value="Hemolysn_Ca-bd"/>
</dbReference>
<dbReference type="PANTHER" id="PTHR42834:SF1">
    <property type="entry name" value="ENDONUCLEASE_EXONUCLEASE_PHOSPHATASE FAMILY PROTEIN (AFU_ORTHOLOGUE AFUA_3G09210)"/>
    <property type="match status" value="1"/>
</dbReference>